<dbReference type="InterPro" id="IPR006093">
    <property type="entry name" value="Oxy_OxRdtase_FAD_BS"/>
</dbReference>
<dbReference type="PROSITE" id="PS51387">
    <property type="entry name" value="FAD_PCMH"/>
    <property type="match status" value="1"/>
</dbReference>
<dbReference type="InterPro" id="IPR016166">
    <property type="entry name" value="FAD-bd_PCMH"/>
</dbReference>
<dbReference type="PROSITE" id="PS00862">
    <property type="entry name" value="OX2_COVAL_FAD"/>
    <property type="match status" value="1"/>
</dbReference>
<keyword evidence="5" id="KW-0560">Oxidoreductase</keyword>
<dbReference type="InterPro" id="IPR016167">
    <property type="entry name" value="FAD-bd_PCMH_sub1"/>
</dbReference>
<dbReference type="PANTHER" id="PTHR42973">
    <property type="entry name" value="BINDING OXIDOREDUCTASE, PUTATIVE (AFU_ORTHOLOGUE AFUA_1G17690)-RELATED"/>
    <property type="match status" value="1"/>
</dbReference>
<evidence type="ECO:0000313" key="7">
    <source>
        <dbReference type="EMBL" id="MCO1654094.1"/>
    </source>
</evidence>
<evidence type="ECO:0000256" key="1">
    <source>
        <dbReference type="ARBA" id="ARBA00001974"/>
    </source>
</evidence>
<comment type="similarity">
    <text evidence="2">Belongs to the oxygen-dependent FAD-linked oxidoreductase family.</text>
</comment>
<dbReference type="PANTHER" id="PTHR42973:SF39">
    <property type="entry name" value="FAD-BINDING PCMH-TYPE DOMAIN-CONTAINING PROTEIN"/>
    <property type="match status" value="1"/>
</dbReference>
<dbReference type="Pfam" id="PF01565">
    <property type="entry name" value="FAD_binding_4"/>
    <property type="match status" value="1"/>
</dbReference>
<keyword evidence="3" id="KW-0285">Flavoprotein</keyword>
<evidence type="ECO:0000313" key="8">
    <source>
        <dbReference type="Proteomes" id="UP001165283"/>
    </source>
</evidence>
<proteinExistence type="inferred from homology"/>
<accession>A0ABT0ZTQ1</accession>
<keyword evidence="8" id="KW-1185">Reference proteome</keyword>
<reference evidence="7" key="1">
    <citation type="submission" date="2021-04" db="EMBL/GenBank/DDBJ databases">
        <title>Pseudonocardia sp. nov., isolated from sandy soil of mangrove forest.</title>
        <authorList>
            <person name="Zan Z."/>
            <person name="Huang R."/>
            <person name="Liu W."/>
        </authorList>
    </citation>
    <scope>NUCLEOTIDE SEQUENCE</scope>
    <source>
        <strain evidence="7">S2-4</strain>
    </source>
</reference>
<evidence type="ECO:0000256" key="3">
    <source>
        <dbReference type="ARBA" id="ARBA00022630"/>
    </source>
</evidence>
<dbReference type="Gene3D" id="3.40.462.20">
    <property type="match status" value="1"/>
</dbReference>
<dbReference type="Proteomes" id="UP001165283">
    <property type="component" value="Unassembled WGS sequence"/>
</dbReference>
<evidence type="ECO:0000256" key="4">
    <source>
        <dbReference type="ARBA" id="ARBA00022827"/>
    </source>
</evidence>
<sequence length="458" mass="48824">MTTLETTELRDRMSGQVITPGDAGYDAARAVYNGMIDRRPAVVARCASVQDVRVALESGRRSGSPIAVRGGGHNGPGFGTVEGGLVIDLSPMDAVDVDPGARTVRVQGGATWGAVDAATHRHGLATPSGIVSTTGVGGLTLGGGHGYLSRKHGLTIDNLLAADVVLTDGRTVTASQTDHPDLFWALRGGGGNFGVVTSFTFRLHPVDTVIAGPTLWPVEATAEVLSWYREFLPAQHEDLYGFFATLTVPPGDPFPAELHGRKACGAVWCYTGDPAAADQAFAPVRAMAPQWEGVGPVPYPALQSAFDPLYPKGMQWYWRGDFVRTVTDDAVAAHAGFARELPSPLSTMHLYPIDGAVHRVGATDTAWAHRDVTYSQVIVGVDPDPGSAEALKRWTVDYWEATHPSSAGGAYVNFMMDEGPDRVRATYGGNYDRLAEVKATYDPENVLSVNQNVPPCRR</sequence>
<protein>
    <submittedName>
        <fullName evidence="7">FAD-binding oxidoreductase</fullName>
    </submittedName>
</protein>
<comment type="cofactor">
    <cofactor evidence="1">
        <name>FAD</name>
        <dbReference type="ChEBI" id="CHEBI:57692"/>
    </cofactor>
</comment>
<evidence type="ECO:0000259" key="6">
    <source>
        <dbReference type="PROSITE" id="PS51387"/>
    </source>
</evidence>
<dbReference type="Gene3D" id="3.30.43.10">
    <property type="entry name" value="Uridine Diphospho-n-acetylenolpyruvylglucosamine Reductase, domain 2"/>
    <property type="match status" value="1"/>
</dbReference>
<dbReference type="EMBL" id="JAGSOV010000009">
    <property type="protein sequence ID" value="MCO1654094.1"/>
    <property type="molecule type" value="Genomic_DNA"/>
</dbReference>
<dbReference type="Pfam" id="PF08031">
    <property type="entry name" value="BBE"/>
    <property type="match status" value="1"/>
</dbReference>
<dbReference type="SUPFAM" id="SSF56176">
    <property type="entry name" value="FAD-binding/transporter-associated domain-like"/>
    <property type="match status" value="1"/>
</dbReference>
<dbReference type="InterPro" id="IPR050416">
    <property type="entry name" value="FAD-linked_Oxidoreductase"/>
</dbReference>
<feature type="domain" description="FAD-binding PCMH-type" evidence="6">
    <location>
        <begin position="35"/>
        <end position="206"/>
    </location>
</feature>
<dbReference type="Gene3D" id="3.30.465.10">
    <property type="match status" value="1"/>
</dbReference>
<name>A0ABT0ZTQ1_9PSEU</name>
<evidence type="ECO:0000256" key="2">
    <source>
        <dbReference type="ARBA" id="ARBA00005466"/>
    </source>
</evidence>
<dbReference type="InterPro" id="IPR016169">
    <property type="entry name" value="FAD-bd_PCMH_sub2"/>
</dbReference>
<evidence type="ECO:0000256" key="5">
    <source>
        <dbReference type="ARBA" id="ARBA00023002"/>
    </source>
</evidence>
<organism evidence="7 8">
    <name type="scientific">Pseudonocardia humida</name>
    <dbReference type="NCBI Taxonomy" id="2800819"/>
    <lineage>
        <taxon>Bacteria</taxon>
        <taxon>Bacillati</taxon>
        <taxon>Actinomycetota</taxon>
        <taxon>Actinomycetes</taxon>
        <taxon>Pseudonocardiales</taxon>
        <taxon>Pseudonocardiaceae</taxon>
        <taxon>Pseudonocardia</taxon>
    </lineage>
</organism>
<dbReference type="InterPro" id="IPR036318">
    <property type="entry name" value="FAD-bd_PCMH-like_sf"/>
</dbReference>
<comment type="caution">
    <text evidence="7">The sequence shown here is derived from an EMBL/GenBank/DDBJ whole genome shotgun (WGS) entry which is preliminary data.</text>
</comment>
<dbReference type="InterPro" id="IPR012951">
    <property type="entry name" value="BBE"/>
</dbReference>
<keyword evidence="4" id="KW-0274">FAD</keyword>
<gene>
    <name evidence="7" type="ORF">KDL28_03395</name>
</gene>
<dbReference type="RefSeq" id="WP_252435699.1">
    <property type="nucleotide sequence ID" value="NZ_JAGSOV010000009.1"/>
</dbReference>
<dbReference type="InterPro" id="IPR006094">
    <property type="entry name" value="Oxid_FAD_bind_N"/>
</dbReference>